<dbReference type="Gene3D" id="3.20.20.140">
    <property type="entry name" value="Metal-dependent hydrolases"/>
    <property type="match status" value="1"/>
</dbReference>
<dbReference type="NCBIfam" id="NF006847">
    <property type="entry name" value="PRK09358.1-2"/>
    <property type="match status" value="1"/>
</dbReference>
<evidence type="ECO:0000313" key="8">
    <source>
        <dbReference type="EMBL" id="GAA3284745.1"/>
    </source>
</evidence>
<evidence type="ECO:0000256" key="2">
    <source>
        <dbReference type="ARBA" id="ARBA00006676"/>
    </source>
</evidence>
<gene>
    <name evidence="8" type="ORF">GCM10020260_15940</name>
</gene>
<evidence type="ECO:0000256" key="3">
    <source>
        <dbReference type="ARBA" id="ARBA00012784"/>
    </source>
</evidence>
<sequence>MTATSAPESTGPSQDLHETIRPLPKVSLHDHLDGGLRPSTMIELAAEVDHELPADTPEALADWFVRASTSGSLEAYLAGFAHTTAVMQTAESLRRVAREYVEDLAADGVVYGEVRWAPEQHQQRGLSLDEAVEAVRAGLDEGVAAVEEQDGIIIVGQLISAMRQNDRGDEIAELAVRHRGAGVVGFDIAGPEDGFSPARFAAAFTELATQMVPTTVHAGEADGVESIRDALVSGRARRLGHGVRIAEDISVVDDPAAAEEESAAEDEQVYQVELGPVARWVRDREVHLEVCPTSNLQTGATAGFGPELADHPVDMLHQLGFNVGINTDNRLVSGVTLTGELALLASTFGYELAELADFQINALEASFLGLDEREALSGMILEAWQ</sequence>
<keyword evidence="4" id="KW-0479">Metal-binding</keyword>
<organism evidence="8 9">
    <name type="scientific">Nesterenkonia halobia</name>
    <dbReference type="NCBI Taxonomy" id="37922"/>
    <lineage>
        <taxon>Bacteria</taxon>
        <taxon>Bacillati</taxon>
        <taxon>Actinomycetota</taxon>
        <taxon>Actinomycetes</taxon>
        <taxon>Micrococcales</taxon>
        <taxon>Micrococcaceae</taxon>
        <taxon>Nesterenkonia</taxon>
    </lineage>
</organism>
<evidence type="ECO:0000256" key="4">
    <source>
        <dbReference type="ARBA" id="ARBA00022723"/>
    </source>
</evidence>
<comment type="caution">
    <text evidence="8">The sequence shown here is derived from an EMBL/GenBank/DDBJ whole genome shotgun (WGS) entry which is preliminary data.</text>
</comment>
<evidence type="ECO:0000256" key="5">
    <source>
        <dbReference type="ARBA" id="ARBA00022801"/>
    </source>
</evidence>
<keyword evidence="9" id="KW-1185">Reference proteome</keyword>
<dbReference type="EC" id="3.5.4.4" evidence="3"/>
<evidence type="ECO:0000256" key="1">
    <source>
        <dbReference type="ARBA" id="ARBA00001947"/>
    </source>
</evidence>
<dbReference type="InterPro" id="IPR006330">
    <property type="entry name" value="Ado/ade_deaminase"/>
</dbReference>
<evidence type="ECO:0000313" key="9">
    <source>
        <dbReference type="Proteomes" id="UP001501736"/>
    </source>
</evidence>
<comment type="similarity">
    <text evidence="2">Belongs to the metallo-dependent hydrolases superfamily. Adenosine and AMP deaminases family.</text>
</comment>
<protein>
    <recommendedName>
        <fullName evidence="3">adenosine deaminase</fullName>
        <ecNumber evidence="3">3.5.4.4</ecNumber>
    </recommendedName>
</protein>
<reference evidence="9" key="1">
    <citation type="journal article" date="2019" name="Int. J. Syst. Evol. Microbiol.">
        <title>The Global Catalogue of Microorganisms (GCM) 10K type strain sequencing project: providing services to taxonomists for standard genome sequencing and annotation.</title>
        <authorList>
            <consortium name="The Broad Institute Genomics Platform"/>
            <consortium name="The Broad Institute Genome Sequencing Center for Infectious Disease"/>
            <person name="Wu L."/>
            <person name="Ma J."/>
        </authorList>
    </citation>
    <scope>NUCLEOTIDE SEQUENCE [LARGE SCALE GENOMIC DNA]</scope>
    <source>
        <strain evidence="9">JCM 11483</strain>
    </source>
</reference>
<dbReference type="PANTHER" id="PTHR11409:SF43">
    <property type="entry name" value="ADENOSINE DEAMINASE"/>
    <property type="match status" value="1"/>
</dbReference>
<dbReference type="RefSeq" id="WP_344720011.1">
    <property type="nucleotide sequence ID" value="NZ_BAAAYG010000005.1"/>
</dbReference>
<evidence type="ECO:0000256" key="6">
    <source>
        <dbReference type="ARBA" id="ARBA00022833"/>
    </source>
</evidence>
<feature type="domain" description="Adenosine deaminase" evidence="7">
    <location>
        <begin position="24"/>
        <end position="380"/>
    </location>
</feature>
<dbReference type="EMBL" id="BAAAYG010000005">
    <property type="protein sequence ID" value="GAA3284745.1"/>
    <property type="molecule type" value="Genomic_DNA"/>
</dbReference>
<evidence type="ECO:0000259" key="7">
    <source>
        <dbReference type="Pfam" id="PF00962"/>
    </source>
</evidence>
<dbReference type="Pfam" id="PF00962">
    <property type="entry name" value="A_deaminase"/>
    <property type="match status" value="1"/>
</dbReference>
<proteinExistence type="inferred from homology"/>
<comment type="cofactor">
    <cofactor evidence="1">
        <name>Zn(2+)</name>
        <dbReference type="ChEBI" id="CHEBI:29105"/>
    </cofactor>
</comment>
<name>A0ABP6REF7_9MICC</name>
<dbReference type="Proteomes" id="UP001501736">
    <property type="component" value="Unassembled WGS sequence"/>
</dbReference>
<keyword evidence="5" id="KW-0378">Hydrolase</keyword>
<accession>A0ABP6REF7</accession>
<dbReference type="InterPro" id="IPR001365">
    <property type="entry name" value="A_deaminase_dom"/>
</dbReference>
<dbReference type="SUPFAM" id="SSF51556">
    <property type="entry name" value="Metallo-dependent hydrolases"/>
    <property type="match status" value="1"/>
</dbReference>
<dbReference type="PANTHER" id="PTHR11409">
    <property type="entry name" value="ADENOSINE DEAMINASE"/>
    <property type="match status" value="1"/>
</dbReference>
<dbReference type="InterPro" id="IPR032466">
    <property type="entry name" value="Metal_Hydrolase"/>
</dbReference>
<keyword evidence="6" id="KW-0862">Zinc</keyword>